<dbReference type="RefSeq" id="XP_064653877.1">
    <property type="nucleotide sequence ID" value="XM_064807973.1"/>
</dbReference>
<comment type="caution">
    <text evidence="1">The sequence shown here is derived from an EMBL/GenBank/DDBJ whole genome shotgun (WGS) entry which is preliminary data.</text>
</comment>
<organism evidence="1 2">
    <name type="scientific">Saxophila tyrrhenica</name>
    <dbReference type="NCBI Taxonomy" id="1690608"/>
    <lineage>
        <taxon>Eukaryota</taxon>
        <taxon>Fungi</taxon>
        <taxon>Dikarya</taxon>
        <taxon>Ascomycota</taxon>
        <taxon>Pezizomycotina</taxon>
        <taxon>Dothideomycetes</taxon>
        <taxon>Dothideomycetidae</taxon>
        <taxon>Mycosphaerellales</taxon>
        <taxon>Extremaceae</taxon>
        <taxon>Saxophila</taxon>
    </lineage>
</organism>
<dbReference type="InterPro" id="IPR038883">
    <property type="entry name" value="AN11006-like"/>
</dbReference>
<dbReference type="GeneID" id="89932081"/>
<dbReference type="AlphaFoldDB" id="A0AAV9NUM0"/>
<protein>
    <submittedName>
        <fullName evidence="1">Uncharacterized protein</fullName>
    </submittedName>
</protein>
<dbReference type="PANTHER" id="PTHR42085">
    <property type="entry name" value="F-BOX DOMAIN-CONTAINING PROTEIN"/>
    <property type="match status" value="1"/>
</dbReference>
<evidence type="ECO:0000313" key="1">
    <source>
        <dbReference type="EMBL" id="KAK5163383.1"/>
    </source>
</evidence>
<name>A0AAV9NUM0_9PEZI</name>
<reference evidence="1 2" key="1">
    <citation type="submission" date="2023-08" db="EMBL/GenBank/DDBJ databases">
        <title>Black Yeasts Isolated from many extreme environments.</title>
        <authorList>
            <person name="Coleine C."/>
            <person name="Stajich J.E."/>
            <person name="Selbmann L."/>
        </authorList>
    </citation>
    <scope>NUCLEOTIDE SEQUENCE [LARGE SCALE GENOMIC DNA]</scope>
    <source>
        <strain evidence="1 2">CCFEE 5935</strain>
    </source>
</reference>
<keyword evidence="2" id="KW-1185">Reference proteome</keyword>
<accession>A0AAV9NUM0</accession>
<gene>
    <name evidence="1" type="ORF">LTR77_010756</name>
</gene>
<proteinExistence type="predicted"/>
<dbReference type="Proteomes" id="UP001337655">
    <property type="component" value="Unassembled WGS sequence"/>
</dbReference>
<dbReference type="PANTHER" id="PTHR42085:SF1">
    <property type="entry name" value="F-BOX DOMAIN-CONTAINING PROTEIN"/>
    <property type="match status" value="1"/>
</dbReference>
<sequence>MPTTVRRLWKLIYKRLAAITRTIARSVSSSPAQCSQLQSPFFRLPTELRAKIYFLILEDEEQCENPHLTVTPGEARVLGKNAWLSRVSCARNLKRLLRTCRRLRDDLNSDILYVLATSEFIYPSLDKAKQHSASLSPAQRKFIKTITLDVSCYLDVSPDGYHDIAEEGDRHERRLHDLDELGFSETRPASEHADALLDDSPAKFLGVHQHINSVIFDFRGVRVHHAHLQQDWIEFEVGETLQREEAMQQSDVIVKLWSSSKEWP</sequence>
<evidence type="ECO:0000313" key="2">
    <source>
        <dbReference type="Proteomes" id="UP001337655"/>
    </source>
</evidence>
<dbReference type="EMBL" id="JAVRRT010000026">
    <property type="protein sequence ID" value="KAK5163383.1"/>
    <property type="molecule type" value="Genomic_DNA"/>
</dbReference>